<evidence type="ECO:0000256" key="6">
    <source>
        <dbReference type="SAM" id="Phobius"/>
    </source>
</evidence>
<dbReference type="RefSeq" id="WP_197549432.1">
    <property type="nucleotide sequence ID" value="NZ_CP063164.1"/>
</dbReference>
<feature type="transmembrane region" description="Helical" evidence="6">
    <location>
        <begin position="337"/>
        <end position="354"/>
    </location>
</feature>
<evidence type="ECO:0000313" key="8">
    <source>
        <dbReference type="Proteomes" id="UP000595074"/>
    </source>
</evidence>
<evidence type="ECO:0000256" key="5">
    <source>
        <dbReference type="ARBA" id="ARBA00023136"/>
    </source>
</evidence>
<dbReference type="InterPro" id="IPR050833">
    <property type="entry name" value="Poly_Biosynth_Transport"/>
</dbReference>
<dbReference type="PANTHER" id="PTHR30250">
    <property type="entry name" value="PST FAMILY PREDICTED COLANIC ACID TRANSPORTER"/>
    <property type="match status" value="1"/>
</dbReference>
<feature type="transmembrane region" description="Helical" evidence="6">
    <location>
        <begin position="309"/>
        <end position="325"/>
    </location>
</feature>
<accession>A0A7M1S632</accession>
<dbReference type="GO" id="GO:0005886">
    <property type="term" value="C:plasma membrane"/>
    <property type="evidence" value="ECO:0007669"/>
    <property type="project" value="UniProtKB-SubCell"/>
</dbReference>
<dbReference type="InterPro" id="IPR002797">
    <property type="entry name" value="Polysacc_synth"/>
</dbReference>
<keyword evidence="3 6" id="KW-0812">Transmembrane</keyword>
<evidence type="ECO:0000313" key="7">
    <source>
        <dbReference type="EMBL" id="QOR62614.1"/>
    </source>
</evidence>
<evidence type="ECO:0000256" key="1">
    <source>
        <dbReference type="ARBA" id="ARBA00004651"/>
    </source>
</evidence>
<gene>
    <name evidence="7" type="ORF">IMZ28_03855</name>
</gene>
<dbReference type="EMBL" id="CP063164">
    <property type="protein sequence ID" value="QOR62614.1"/>
    <property type="molecule type" value="Genomic_DNA"/>
</dbReference>
<sequence length="505" mass="56818">MLKKIISNTFSNYVLKLVQILLNLIAIPVLINNVGSEGFGIILFANVLVGYFSVLDLGISQGLTKFVAEYTAKHNLERVKSIINTSLFFYFFIGLIVLSSVVLIVLFDGLKLFNISEENYDVAKNIFMLAGVLALFAWPKIAMEGAFRGIQKFSVLNLTIGIGRIFSVALAILLALMDTPLEYIFLAFNADKIILFFWQYQLLTKHMSFWRFEMSTVSIKTFQMIFAFSGWIMLGQIAVVLEYQSDQFILASMVSVSAIATYTIVFFLFLLIQQVSGLAASAVMPAVAETKARNNQDTVDFFVLYGSKYHNLLFVPIVIICYYLAEPFIRLWVGDEYTEYVWLVQVSVLFQLFWQSNAFLGQVYTGIGKSKKTGLIAIFSGISNVFLSVLLVNYYGLSGVILGTLLAGAFSVPLVYVYILPDLNLSRLLYFKKIFIETQIPLLFLGLLLYPLSGYFNDIDSWVGLIAVFMVLLVLLYGFSYVFIFEKAHKAKLIASLSSKYGHTV</sequence>
<feature type="transmembrane region" description="Helical" evidence="6">
    <location>
        <begin position="87"/>
        <end position="106"/>
    </location>
</feature>
<keyword evidence="2" id="KW-1003">Cell membrane</keyword>
<keyword evidence="4 6" id="KW-1133">Transmembrane helix</keyword>
<feature type="transmembrane region" description="Helical" evidence="6">
    <location>
        <begin position="375"/>
        <end position="395"/>
    </location>
</feature>
<evidence type="ECO:0000256" key="3">
    <source>
        <dbReference type="ARBA" id="ARBA00022692"/>
    </source>
</evidence>
<feature type="transmembrane region" description="Helical" evidence="6">
    <location>
        <begin position="126"/>
        <end position="143"/>
    </location>
</feature>
<evidence type="ECO:0000256" key="4">
    <source>
        <dbReference type="ARBA" id="ARBA00022989"/>
    </source>
</evidence>
<comment type="subcellular location">
    <subcellularLocation>
        <location evidence="1">Cell membrane</location>
        <topology evidence="1">Multi-pass membrane protein</topology>
    </subcellularLocation>
</comment>
<dbReference type="AlphaFoldDB" id="A0A7M1S632"/>
<feature type="transmembrane region" description="Helical" evidence="6">
    <location>
        <begin position="12"/>
        <end position="32"/>
    </location>
</feature>
<proteinExistence type="predicted"/>
<dbReference type="PANTHER" id="PTHR30250:SF26">
    <property type="entry name" value="PSMA PROTEIN"/>
    <property type="match status" value="1"/>
</dbReference>
<dbReference type="KEGG" id="sinu:IMZ28_03855"/>
<name>A0A7M1S632_9BACT</name>
<feature type="transmembrane region" description="Helical" evidence="6">
    <location>
        <begin position="249"/>
        <end position="272"/>
    </location>
</feature>
<feature type="transmembrane region" description="Helical" evidence="6">
    <location>
        <begin position="440"/>
        <end position="456"/>
    </location>
</feature>
<dbReference type="Proteomes" id="UP000595074">
    <property type="component" value="Chromosome"/>
</dbReference>
<feature type="transmembrane region" description="Helical" evidence="6">
    <location>
        <begin position="224"/>
        <end position="243"/>
    </location>
</feature>
<keyword evidence="5 6" id="KW-0472">Membrane</keyword>
<evidence type="ECO:0000256" key="2">
    <source>
        <dbReference type="ARBA" id="ARBA00022475"/>
    </source>
</evidence>
<organism evidence="7 8">
    <name type="scientific">Sulfurovum indicum</name>
    <dbReference type="NCBI Taxonomy" id="2779528"/>
    <lineage>
        <taxon>Bacteria</taxon>
        <taxon>Pseudomonadati</taxon>
        <taxon>Campylobacterota</taxon>
        <taxon>Epsilonproteobacteria</taxon>
        <taxon>Campylobacterales</taxon>
        <taxon>Sulfurovaceae</taxon>
        <taxon>Sulfurovum</taxon>
    </lineage>
</organism>
<feature type="transmembrane region" description="Helical" evidence="6">
    <location>
        <begin position="462"/>
        <end position="484"/>
    </location>
</feature>
<reference evidence="7 8" key="1">
    <citation type="submission" date="2020-10" db="EMBL/GenBank/DDBJ databases">
        <title>The genome of sulfurovum sp.</title>
        <authorList>
            <person name="Xie S."/>
            <person name="Shao Z."/>
            <person name="Jiang L."/>
        </authorList>
    </citation>
    <scope>NUCLEOTIDE SEQUENCE [LARGE SCALE GENOMIC DNA]</scope>
    <source>
        <strain evidence="7 8">ST-419</strain>
    </source>
</reference>
<protein>
    <submittedName>
        <fullName evidence="7">Oligosaccharide flippase family protein</fullName>
    </submittedName>
</protein>
<keyword evidence="8" id="KW-1185">Reference proteome</keyword>
<feature type="transmembrane region" description="Helical" evidence="6">
    <location>
        <begin position="401"/>
        <end position="419"/>
    </location>
</feature>
<feature type="transmembrane region" description="Helical" evidence="6">
    <location>
        <begin position="155"/>
        <end position="177"/>
    </location>
</feature>
<feature type="transmembrane region" description="Helical" evidence="6">
    <location>
        <begin position="38"/>
        <end position="59"/>
    </location>
</feature>
<dbReference type="Pfam" id="PF01943">
    <property type="entry name" value="Polysacc_synt"/>
    <property type="match status" value="1"/>
</dbReference>